<keyword evidence="3" id="KW-1185">Reference proteome</keyword>
<evidence type="ECO:0000313" key="3">
    <source>
        <dbReference type="Proteomes" id="UP001313282"/>
    </source>
</evidence>
<feature type="region of interest" description="Disordered" evidence="1">
    <location>
        <begin position="1"/>
        <end position="34"/>
    </location>
</feature>
<evidence type="ECO:0000313" key="2">
    <source>
        <dbReference type="EMBL" id="KAK6330810.1"/>
    </source>
</evidence>
<dbReference type="AlphaFoldDB" id="A0AAN8MPQ6"/>
<feature type="compositionally biased region" description="Basic and acidic residues" evidence="1">
    <location>
        <begin position="19"/>
        <end position="29"/>
    </location>
</feature>
<name>A0AAN8MPQ6_9PEZI</name>
<comment type="caution">
    <text evidence="2">The sequence shown here is derived from an EMBL/GenBank/DDBJ whole genome shotgun (WGS) entry which is preliminary data.</text>
</comment>
<accession>A0AAN8MPQ6</accession>
<gene>
    <name evidence="2" type="ORF">TWF718_003009</name>
</gene>
<evidence type="ECO:0000256" key="1">
    <source>
        <dbReference type="SAM" id="MobiDB-lite"/>
    </source>
</evidence>
<proteinExistence type="predicted"/>
<dbReference type="Proteomes" id="UP001313282">
    <property type="component" value="Unassembled WGS sequence"/>
</dbReference>
<sequence length="118" mass="13072">MDETKKQSIKSTSSGGRCGDSEHDKDLPKPKPTWGAIHSGTAADYWNQNLNAVMQFLSDRNVPWRVVHLGKVEDEAAVAIVYDEDGGWDKAALEADLRRLFLPATIFPRGKVSRSDMA</sequence>
<dbReference type="EMBL" id="JAVHNR010000011">
    <property type="protein sequence ID" value="KAK6330810.1"/>
    <property type="molecule type" value="Genomic_DNA"/>
</dbReference>
<reference evidence="2 3" key="1">
    <citation type="submission" date="2019-10" db="EMBL/GenBank/DDBJ databases">
        <authorList>
            <person name="Palmer J.M."/>
        </authorList>
    </citation>
    <scope>NUCLEOTIDE SEQUENCE [LARGE SCALE GENOMIC DNA]</scope>
    <source>
        <strain evidence="2 3">TWF718</strain>
    </source>
</reference>
<protein>
    <submittedName>
        <fullName evidence="2">Uncharacterized protein</fullName>
    </submittedName>
</protein>
<organism evidence="2 3">
    <name type="scientific">Orbilia javanica</name>
    <dbReference type="NCBI Taxonomy" id="47235"/>
    <lineage>
        <taxon>Eukaryota</taxon>
        <taxon>Fungi</taxon>
        <taxon>Dikarya</taxon>
        <taxon>Ascomycota</taxon>
        <taxon>Pezizomycotina</taxon>
        <taxon>Orbiliomycetes</taxon>
        <taxon>Orbiliales</taxon>
        <taxon>Orbiliaceae</taxon>
        <taxon>Orbilia</taxon>
    </lineage>
</organism>